<evidence type="ECO:0000256" key="2">
    <source>
        <dbReference type="SAM" id="MobiDB-lite"/>
    </source>
</evidence>
<evidence type="ECO:0000259" key="3">
    <source>
        <dbReference type="PROSITE" id="PS51819"/>
    </source>
</evidence>
<feature type="binding site" evidence="1">
    <location>
        <position position="239"/>
    </location>
    <ligand>
        <name>a divalent metal cation</name>
        <dbReference type="ChEBI" id="CHEBI:60240"/>
        <note>catalytic</note>
    </ligand>
</feature>
<dbReference type="EMBL" id="CM000833">
    <property type="protein sequence ID" value="EET05419.1"/>
    <property type="molecule type" value="Genomic_DNA"/>
</dbReference>
<comment type="cofactor">
    <cofactor evidence="1">
        <name>a divalent metal cation</name>
        <dbReference type="ChEBI" id="CHEBI:60240"/>
    </cofactor>
</comment>
<dbReference type="SUPFAM" id="SSF54593">
    <property type="entry name" value="Glyoxalase/Bleomycin resistance protein/Dihydroxybiphenyl dioxygenase"/>
    <property type="match status" value="1"/>
</dbReference>
<dbReference type="PANTHER" id="PTHR12110:SF21">
    <property type="entry name" value="XYLOSE ISOMERASE-LIKE TIM BARREL DOMAIN-CONTAINING PROTEIN"/>
    <property type="match status" value="1"/>
</dbReference>
<feature type="binding site" evidence="1">
    <location>
        <position position="656"/>
    </location>
    <ligand>
        <name>Mg(2+)</name>
        <dbReference type="ChEBI" id="CHEBI:18420"/>
    </ligand>
</feature>
<dbReference type="HAMAP" id="MF_02238">
    <property type="entry name" value="DSD"/>
    <property type="match status" value="1"/>
</dbReference>
<dbReference type="InterPro" id="IPR029068">
    <property type="entry name" value="Glyas_Bleomycin-R_OHBP_Dase"/>
</dbReference>
<dbReference type="InterPro" id="IPR013022">
    <property type="entry name" value="Xyl_isomerase-like_TIM-brl"/>
</dbReference>
<feature type="binding site" evidence="1">
    <location>
        <position position="500"/>
    </location>
    <ligand>
        <name>Mg(2+)</name>
        <dbReference type="ChEBI" id="CHEBI:18420"/>
    </ligand>
</feature>
<evidence type="ECO:0000256" key="1">
    <source>
        <dbReference type="HAMAP-Rule" id="MF_02238"/>
    </source>
</evidence>
<comment type="similarity">
    <text evidence="1">Belongs to the bacterial two-domain DSD family.</text>
</comment>
<dbReference type="Gene3D" id="3.10.180.10">
    <property type="entry name" value="2,3-Dihydroxybiphenyl 1,2-Dioxygenase, domain 1"/>
    <property type="match status" value="2"/>
</dbReference>
<feature type="binding site" evidence="1">
    <location>
        <position position="134"/>
    </location>
    <ligand>
        <name>a divalent metal cation</name>
        <dbReference type="ChEBI" id="CHEBI:60240"/>
        <note>catalytic</note>
    </ligand>
</feature>
<dbReference type="AlphaFoldDB" id="A0A0E1VZ38"/>
<comment type="pathway">
    <text evidence="1">Aromatic compound metabolism; 3,4-dihydroxybenzoate biosynthesis.</text>
</comment>
<dbReference type="Proteomes" id="UP000001812">
    <property type="component" value="Chromosome II"/>
</dbReference>
<feature type="compositionally biased region" description="Basic and acidic residues" evidence="2">
    <location>
        <begin position="291"/>
        <end position="330"/>
    </location>
</feature>
<gene>
    <name evidence="4" type="ORF">BURPS1710A_A2981</name>
</gene>
<dbReference type="Gene3D" id="3.20.20.150">
    <property type="entry name" value="Divalent-metal-dependent TIM barrel enzymes"/>
    <property type="match status" value="1"/>
</dbReference>
<dbReference type="PROSITE" id="PS51819">
    <property type="entry name" value="VOC"/>
    <property type="match status" value="2"/>
</dbReference>
<comment type="function">
    <text evidence="1">Catalyzes the conversion of 3-dehydroshikimate to protocatechuate (3,4-dihydroxybenzoate), a common intermediate of quinate and shikimate degradation pathways.</text>
</comment>
<dbReference type="InterPro" id="IPR050312">
    <property type="entry name" value="IolE/XylAMocC-like"/>
</dbReference>
<evidence type="ECO:0000313" key="4">
    <source>
        <dbReference type="EMBL" id="EET05419.1"/>
    </source>
</evidence>
<feature type="domain" description="VOC" evidence="3">
    <location>
        <begin position="497"/>
        <end position="647"/>
    </location>
</feature>
<reference evidence="4" key="1">
    <citation type="submission" date="2009-05" db="EMBL/GenBank/DDBJ databases">
        <authorList>
            <person name="Harkins D.M."/>
            <person name="DeShazer D."/>
            <person name="Woods D.E."/>
            <person name="Brinkac L.M."/>
            <person name="Brown K.A."/>
            <person name="Hung G.C."/>
            <person name="Tuanyok A."/>
            <person name="Zhang B."/>
            <person name="Nierman W.C."/>
        </authorList>
    </citation>
    <scope>NUCLEOTIDE SEQUENCE [LARGE SCALE GENOMIC DNA]</scope>
    <source>
        <strain evidence="4">1710a</strain>
    </source>
</reference>
<feature type="binding site" evidence="1">
    <location>
        <position position="578"/>
    </location>
    <ligand>
        <name>Mg(2+)</name>
        <dbReference type="ChEBI" id="CHEBI:18420"/>
    </ligand>
</feature>
<dbReference type="GO" id="GO:0046872">
    <property type="term" value="F:metal ion binding"/>
    <property type="evidence" value="ECO:0007669"/>
    <property type="project" value="UniProtKB-UniRule"/>
</dbReference>
<sequence>MQRSIATVSLSGTLVEKLRAIRAAGFDGVEIFENDLLYFDGSPADVRAIAADLGLAIVLFQPFRDFEGVPPERLARNLERAKRKFELMHALGANRMLVCSNMSPDAIGDDALLIDQLGALARAAQAAGVVAAYEALAWGRNVKTYGHAWRLVDAVNHPSLGLALDSFHTLSLGDSPDGIARIPGERIAFVQIADAPKLAMDVLEWSRHYRSFPGQGDFDLAGFTARVIESGYAGPLSLEIFNDGFRAAPTALTAADGYRSLLYLEETTRERLACDARRARRAGGAPGAGETRGERERHDAHGERGEHRAHDKDDKPDDKRGGPDERESRAAHPRPAQPLFAPPPAPAHVGFQFIEFAVDAAAAENVAGWLGKLRFRRAGRHRSKDVTLYQHGAASIVLNAERDSFADAFFQEHGLSLCASAFRVDDARLAFERAAGYGYAPFSGRVGPNERVLPSVRAPDGSLNYFVDEAPGAPTLYESDFVLTDIDGPSEVGPLAGIDHVCLALPADALDTWVLFFKTAFGFEAERNWLVPDPYGLVRSRAVRSPDGSVRIALNASVDRHTAVVRSLERYRGTGLNHVAFRADDIVAAIAEFAADGVPFLRIPRNYYDDLATRYALPDETIDTLRRHHLLYDRDDAGGEFLHAYTELVDGRFSFEIVERRGGYDGYGAANAAVRLAAQAQRRG</sequence>
<feature type="binding site" evidence="1">
    <location>
        <position position="165"/>
    </location>
    <ligand>
        <name>a divalent metal cation</name>
        <dbReference type="ChEBI" id="CHEBI:60240"/>
        <note>catalytic</note>
    </ligand>
</feature>
<dbReference type="Pfam" id="PF14696">
    <property type="entry name" value="Glyoxalase_5"/>
    <property type="match status" value="1"/>
</dbReference>
<dbReference type="Pfam" id="PF13669">
    <property type="entry name" value="Glyoxalase_4"/>
    <property type="match status" value="1"/>
</dbReference>
<dbReference type="InterPro" id="IPR037523">
    <property type="entry name" value="VOC_core"/>
</dbReference>
<keyword evidence="1" id="KW-0479">Metal-binding</keyword>
<keyword evidence="1" id="KW-0456">Lyase</keyword>
<organism evidence="4">
    <name type="scientific">Burkholderia pseudomallei 1710a</name>
    <dbReference type="NCBI Taxonomy" id="320371"/>
    <lineage>
        <taxon>Bacteria</taxon>
        <taxon>Pseudomonadati</taxon>
        <taxon>Pseudomonadota</taxon>
        <taxon>Betaproteobacteria</taxon>
        <taxon>Burkholderiales</taxon>
        <taxon>Burkholderiaceae</taxon>
        <taxon>Burkholderia</taxon>
        <taxon>pseudomallei group</taxon>
    </lineage>
</organism>
<dbReference type="HOGENOM" id="CLU_029438_0_0_4"/>
<feature type="binding site" evidence="1">
    <location>
        <position position="191"/>
    </location>
    <ligand>
        <name>a divalent metal cation</name>
        <dbReference type="ChEBI" id="CHEBI:60240"/>
        <note>catalytic</note>
    </ligand>
</feature>
<dbReference type="InterPro" id="IPR036237">
    <property type="entry name" value="Xyl_isomerase-like_sf"/>
</dbReference>
<dbReference type="EC" id="4.2.1.118" evidence="1"/>
<dbReference type="Pfam" id="PF01261">
    <property type="entry name" value="AP_endonuc_2"/>
    <property type="match status" value="1"/>
</dbReference>
<dbReference type="GO" id="GO:0046279">
    <property type="term" value="P:3,4-dihydroxybenzoate biosynthetic process"/>
    <property type="evidence" value="ECO:0007669"/>
    <property type="project" value="UniProtKB-UniRule"/>
</dbReference>
<name>A0A0E1VZ38_BURPE</name>
<accession>A0A0E1VZ38</accession>
<dbReference type="RefSeq" id="WP_004529883.1">
    <property type="nucleotide sequence ID" value="NZ_CM000833.1"/>
</dbReference>
<keyword evidence="4" id="KW-0560">Oxidoreductase</keyword>
<keyword evidence="4" id="KW-0670">Pyruvate</keyword>
<dbReference type="GO" id="GO:0046565">
    <property type="term" value="F:3-dehydroshikimate dehydratase activity"/>
    <property type="evidence" value="ECO:0007669"/>
    <property type="project" value="UniProtKB-UniRule"/>
</dbReference>
<keyword evidence="4" id="KW-0223">Dioxygenase</keyword>
<proteinExistence type="inferred from homology"/>
<feature type="domain" description="VOC" evidence="3">
    <location>
        <begin position="350"/>
        <end position="469"/>
    </location>
</feature>
<feature type="region of interest" description="Disordered" evidence="2">
    <location>
        <begin position="275"/>
        <end position="344"/>
    </location>
</feature>
<dbReference type="PANTHER" id="PTHR12110">
    <property type="entry name" value="HYDROXYPYRUVATE ISOMERASE"/>
    <property type="match status" value="1"/>
</dbReference>
<comment type="catalytic activity">
    <reaction evidence="1">
        <text>3-dehydroshikimate = 3,4-dihydroxybenzoate + H2O</text>
        <dbReference type="Rhea" id="RHEA:24848"/>
        <dbReference type="ChEBI" id="CHEBI:15377"/>
        <dbReference type="ChEBI" id="CHEBI:16630"/>
        <dbReference type="ChEBI" id="CHEBI:36241"/>
        <dbReference type="EC" id="4.2.1.118"/>
    </reaction>
</comment>
<dbReference type="UniPathway" id="UPA00088"/>
<protein>
    <recommendedName>
        <fullName evidence="1">3-dehydroshikimate dehydratase</fullName>
        <shortName evidence="1">DSD</shortName>
        <ecNumber evidence="1">4.2.1.118</ecNumber>
    </recommendedName>
</protein>
<dbReference type="GO" id="GO:0051213">
    <property type="term" value="F:dioxygenase activity"/>
    <property type="evidence" value="ECO:0007669"/>
    <property type="project" value="UniProtKB-KW"/>
</dbReference>
<dbReference type="SUPFAM" id="SSF51658">
    <property type="entry name" value="Xylose isomerase-like"/>
    <property type="match status" value="1"/>
</dbReference>
<dbReference type="InterPro" id="IPR043700">
    <property type="entry name" value="DSD"/>
</dbReference>